<comment type="caution">
    <text evidence="1">The sequence shown here is derived from an EMBL/GenBank/DDBJ whole genome shotgun (WGS) entry which is preliminary data.</text>
</comment>
<dbReference type="Proteomes" id="UP000494160">
    <property type="component" value="Unassembled WGS sequence"/>
</dbReference>
<sequence length="103" mass="11540">MRALKKDSKRGAIYLEAKEWVAREVARVRTDSLGEGCEEGRKEGLSIGRRDGMTLALAILNDIPKLIAANKTHEEIMTTLVAKYNIDQAQAESYYEQVMALRA</sequence>
<reference evidence="1" key="1">
    <citation type="submission" date="2019-10" db="EMBL/GenBank/DDBJ databases">
        <title>Lactobacillus agilis SN811 Whole Genome Sequencing Project.</title>
        <authorList>
            <person name="Suzuki S."/>
            <person name="Endo A."/>
            <person name="Maeno S."/>
            <person name="Shiwa Y."/>
            <person name="Matsutani M."/>
            <person name="Kajikawa A."/>
        </authorList>
    </citation>
    <scope>NUCLEOTIDE SEQUENCE</scope>
    <source>
        <strain evidence="1">SN811</strain>
    </source>
</reference>
<dbReference type="RefSeq" id="WP_172577868.1">
    <property type="nucleotide sequence ID" value="NZ_BLAP01000070.1"/>
</dbReference>
<name>A0A6F9Y7I9_9LACO</name>
<gene>
    <name evidence="1" type="ORF">SN811_20410</name>
</gene>
<dbReference type="EMBL" id="BLAP01000070">
    <property type="protein sequence ID" value="GET13541.1"/>
    <property type="molecule type" value="Genomic_DNA"/>
</dbReference>
<dbReference type="AlphaFoldDB" id="A0A6F9Y7I9"/>
<protein>
    <submittedName>
        <fullName evidence="1">Uncharacterized protein</fullName>
    </submittedName>
</protein>
<accession>A0A6F9Y7I9</accession>
<organism evidence="1">
    <name type="scientific">Ligilactobacillus agilis</name>
    <dbReference type="NCBI Taxonomy" id="1601"/>
    <lineage>
        <taxon>Bacteria</taxon>
        <taxon>Bacillati</taxon>
        <taxon>Bacillota</taxon>
        <taxon>Bacilli</taxon>
        <taxon>Lactobacillales</taxon>
        <taxon>Lactobacillaceae</taxon>
        <taxon>Ligilactobacillus</taxon>
    </lineage>
</organism>
<proteinExistence type="predicted"/>
<evidence type="ECO:0000313" key="1">
    <source>
        <dbReference type="EMBL" id="GET13541.1"/>
    </source>
</evidence>